<dbReference type="InterPro" id="IPR011733">
    <property type="entry name" value="CHP02185_IM"/>
</dbReference>
<reference evidence="3" key="1">
    <citation type="submission" date="2016-01" db="EMBL/GenBank/DDBJ databases">
        <authorList>
            <person name="Mitreva M."/>
            <person name="Pepin K.H."/>
            <person name="Mihindukulasuriya K.A."/>
            <person name="Fulton R."/>
            <person name="Fronick C."/>
            <person name="O'Laughlin M."/>
            <person name="Miner T."/>
            <person name="Herter B."/>
            <person name="Rosa B.A."/>
            <person name="Cordes M."/>
            <person name="Tomlinson C."/>
            <person name="Wollam A."/>
            <person name="Palsikar V.B."/>
            <person name="Mardis E.R."/>
            <person name="Wilson R.K."/>
        </authorList>
    </citation>
    <scope>NUCLEOTIDE SEQUENCE [LARGE SCALE GENOMIC DNA]</scope>
    <source>
        <strain evidence="3">MJR8151</strain>
    </source>
</reference>
<name>A0A133K9Z5_9FIRM</name>
<dbReference type="Proteomes" id="UP000070383">
    <property type="component" value="Unassembled WGS sequence"/>
</dbReference>
<evidence type="ECO:0000313" key="3">
    <source>
        <dbReference type="Proteomes" id="UP000070383"/>
    </source>
</evidence>
<evidence type="ECO:0000256" key="1">
    <source>
        <dbReference type="SAM" id="Phobius"/>
    </source>
</evidence>
<dbReference type="PATRIC" id="fig|33036.3.peg.1857"/>
<accession>A0A133K9Z5</accession>
<feature type="transmembrane region" description="Helical" evidence="1">
    <location>
        <begin position="75"/>
        <end position="92"/>
    </location>
</feature>
<keyword evidence="1" id="KW-0472">Membrane</keyword>
<dbReference type="EMBL" id="LRPM01000090">
    <property type="protein sequence ID" value="KWZ76347.1"/>
    <property type="molecule type" value="Genomic_DNA"/>
</dbReference>
<sequence length="204" mass="22752">MEVNKLRGDIMESNKITLKDLIMTGVFSSLYFILSWIVGMPLGALVVTYLAYPFCYAIVGGIVTMFFMAKCPKKWLTFIFTMLPSIILLIMGMPPITIINYLICSLLAELVRWKVGFKSIKGMKLSHICISLASMNTFLLIFLAKDIYYKMTVGVMGETYANAITSLPLWSLFILYASVIIGAIIGGQIGAKVLSKHFKKFGID</sequence>
<evidence type="ECO:0000313" key="2">
    <source>
        <dbReference type="EMBL" id="KWZ76347.1"/>
    </source>
</evidence>
<feature type="transmembrane region" description="Helical" evidence="1">
    <location>
        <begin position="169"/>
        <end position="191"/>
    </location>
</feature>
<dbReference type="STRING" id="33036.HMPREF3200_01878"/>
<comment type="caution">
    <text evidence="2">The sequence shown here is derived from an EMBL/GenBank/DDBJ whole genome shotgun (WGS) entry which is preliminary data.</text>
</comment>
<feature type="transmembrane region" description="Helical" evidence="1">
    <location>
        <begin position="21"/>
        <end position="43"/>
    </location>
</feature>
<organism evidence="2 3">
    <name type="scientific">Anaerococcus tetradius</name>
    <dbReference type="NCBI Taxonomy" id="33036"/>
    <lineage>
        <taxon>Bacteria</taxon>
        <taxon>Bacillati</taxon>
        <taxon>Bacillota</taxon>
        <taxon>Tissierellia</taxon>
        <taxon>Tissierellales</taxon>
        <taxon>Peptoniphilaceae</taxon>
        <taxon>Anaerococcus</taxon>
    </lineage>
</organism>
<proteinExistence type="predicted"/>
<keyword evidence="3" id="KW-1185">Reference proteome</keyword>
<dbReference type="NCBIfam" id="TIGR02185">
    <property type="entry name" value="Trep_Strep"/>
    <property type="match status" value="1"/>
</dbReference>
<dbReference type="AlphaFoldDB" id="A0A133K9Z5"/>
<gene>
    <name evidence="2" type="ORF">HMPREF3200_01878</name>
</gene>
<keyword evidence="1" id="KW-0812">Transmembrane</keyword>
<feature type="transmembrane region" description="Helical" evidence="1">
    <location>
        <begin position="49"/>
        <end position="68"/>
    </location>
</feature>
<protein>
    <recommendedName>
        <fullName evidence="4">TIGR02185 family protein</fullName>
    </recommendedName>
</protein>
<evidence type="ECO:0008006" key="4">
    <source>
        <dbReference type="Google" id="ProtNLM"/>
    </source>
</evidence>
<feature type="transmembrane region" description="Helical" evidence="1">
    <location>
        <begin position="127"/>
        <end position="149"/>
    </location>
</feature>
<keyword evidence="1" id="KW-1133">Transmembrane helix</keyword>
<dbReference type="Pfam" id="PF09605">
    <property type="entry name" value="Trep_Strep"/>
    <property type="match status" value="1"/>
</dbReference>